<dbReference type="STRING" id="1524254.PHACT_05710"/>
<dbReference type="EMBL" id="MASR01000001">
    <property type="protein sequence ID" value="OFE12698.1"/>
    <property type="molecule type" value="Genomic_DNA"/>
</dbReference>
<evidence type="ECO:0000313" key="2">
    <source>
        <dbReference type="EMBL" id="OFE12698.1"/>
    </source>
</evidence>
<sequence>MRLLLQQATVEPKPAAQRNKVRQCQTKFRHVDVQQKPDREPHQQNVKRQHGQSQRHRRPRVILLLIARHTARQREAFLNIGRPPASGHKPQPQLVPPAPRVQTVLPQLPVHMKIGKKRIPALQGFSHTINTGLVIQLMLIGAKHPIP</sequence>
<protein>
    <submittedName>
        <fullName evidence="2">Uncharacterized protein</fullName>
    </submittedName>
</protein>
<keyword evidence="3" id="KW-1185">Reference proteome</keyword>
<evidence type="ECO:0000313" key="3">
    <source>
        <dbReference type="Proteomes" id="UP000175669"/>
    </source>
</evidence>
<comment type="caution">
    <text evidence="2">The sequence shown here is derived from an EMBL/GenBank/DDBJ whole genome shotgun (WGS) entry which is preliminary data.</text>
</comment>
<reference evidence="3" key="1">
    <citation type="submission" date="2016-07" db="EMBL/GenBank/DDBJ databases">
        <authorList>
            <person name="Florea S."/>
            <person name="Webb J.S."/>
            <person name="Jaromczyk J."/>
            <person name="Schardl C.L."/>
        </authorList>
    </citation>
    <scope>NUCLEOTIDE SEQUENCE [LARGE SCALE GENOMIC DNA]</scope>
    <source>
        <strain evidence="3">KCTC 42131</strain>
    </source>
</reference>
<name>A0A1E8CJW9_9GAMM</name>
<gene>
    <name evidence="2" type="ORF">PHACT_05710</name>
</gene>
<organism evidence="2 3">
    <name type="scientific">Pseudohongiella acticola</name>
    <dbReference type="NCBI Taxonomy" id="1524254"/>
    <lineage>
        <taxon>Bacteria</taxon>
        <taxon>Pseudomonadati</taxon>
        <taxon>Pseudomonadota</taxon>
        <taxon>Gammaproteobacteria</taxon>
        <taxon>Pseudomonadales</taxon>
        <taxon>Pseudohongiellaceae</taxon>
        <taxon>Pseudohongiella</taxon>
    </lineage>
</organism>
<feature type="region of interest" description="Disordered" evidence="1">
    <location>
        <begin position="1"/>
        <end position="59"/>
    </location>
</feature>
<dbReference type="AlphaFoldDB" id="A0A1E8CJW9"/>
<accession>A0A1E8CJW9</accession>
<proteinExistence type="predicted"/>
<feature type="compositionally biased region" description="Basic residues" evidence="1">
    <location>
        <begin position="45"/>
        <end position="59"/>
    </location>
</feature>
<evidence type="ECO:0000256" key="1">
    <source>
        <dbReference type="SAM" id="MobiDB-lite"/>
    </source>
</evidence>
<feature type="compositionally biased region" description="Basic and acidic residues" evidence="1">
    <location>
        <begin position="29"/>
        <end position="42"/>
    </location>
</feature>
<dbReference type="Proteomes" id="UP000175669">
    <property type="component" value="Unassembled WGS sequence"/>
</dbReference>